<protein>
    <submittedName>
        <fullName evidence="4">Glycosyltransferase involved in cell wall bisynthesis</fullName>
    </submittedName>
</protein>
<dbReference type="Proteomes" id="UP000189981">
    <property type="component" value="Unassembled WGS sequence"/>
</dbReference>
<organism evidence="4 5">
    <name type="scientific">Daejeonella lutea</name>
    <dbReference type="NCBI Taxonomy" id="572036"/>
    <lineage>
        <taxon>Bacteria</taxon>
        <taxon>Pseudomonadati</taxon>
        <taxon>Bacteroidota</taxon>
        <taxon>Sphingobacteriia</taxon>
        <taxon>Sphingobacteriales</taxon>
        <taxon>Sphingobacteriaceae</taxon>
        <taxon>Daejeonella</taxon>
    </lineage>
</organism>
<proteinExistence type="predicted"/>
<evidence type="ECO:0000259" key="3">
    <source>
        <dbReference type="Pfam" id="PF13439"/>
    </source>
</evidence>
<reference evidence="5" key="1">
    <citation type="submission" date="2017-02" db="EMBL/GenBank/DDBJ databases">
        <authorList>
            <person name="Varghese N."/>
            <person name="Submissions S."/>
        </authorList>
    </citation>
    <scope>NUCLEOTIDE SEQUENCE [LARGE SCALE GENOMIC DNA]</scope>
    <source>
        <strain evidence="5">DSM 22385</strain>
    </source>
</reference>
<dbReference type="GO" id="GO:0016757">
    <property type="term" value="F:glycosyltransferase activity"/>
    <property type="evidence" value="ECO:0007669"/>
    <property type="project" value="InterPro"/>
</dbReference>
<dbReference type="EMBL" id="FUYR01000001">
    <property type="protein sequence ID" value="SKB28126.1"/>
    <property type="molecule type" value="Genomic_DNA"/>
</dbReference>
<name>A0A1T4ZZM4_9SPHI</name>
<evidence type="ECO:0000259" key="2">
    <source>
        <dbReference type="Pfam" id="PF00534"/>
    </source>
</evidence>
<dbReference type="CDD" id="cd03809">
    <property type="entry name" value="GT4_MtfB-like"/>
    <property type="match status" value="1"/>
</dbReference>
<sequence>MNIGFDGKRTTQNLTGLGNYSRYIIRLLAKFYPEHKYTIYALKPPSQNLKLSGVEYQYPSQKRFKLYWRSRGIINDLLKHEIKLFHGLSNEIPSGLKKAQIRSVVTIHDLIFLRYPQYYAFFDRIIYNLKFRHAARNADKVIAISHQTKNDLIQFFGIEKDRISVIYQNCDPIFHQIAPQTSRKEIAGKHQLPSKYILSVGTIEERKNLMVIVKALTKLENVHLVVVGRKTAYKKQVEHFIDVNKLSGRVHFLQNVAHDELPAIYQQAELFIYPSRFEGFGIPIIEALYSGIPVIAATGSCLEEAGGPGSIYVNPDDDTDLAQQILTVLENGEKRNNMVSAGKLHLEKFEDKKIAADIMQLYQNVIDNA</sequence>
<accession>A0A1T4ZZM4</accession>
<dbReference type="PANTHER" id="PTHR46401">
    <property type="entry name" value="GLYCOSYLTRANSFERASE WBBK-RELATED"/>
    <property type="match status" value="1"/>
</dbReference>
<dbReference type="GO" id="GO:0009103">
    <property type="term" value="P:lipopolysaccharide biosynthetic process"/>
    <property type="evidence" value="ECO:0007669"/>
    <property type="project" value="TreeGrafter"/>
</dbReference>
<keyword evidence="5" id="KW-1185">Reference proteome</keyword>
<dbReference type="Pfam" id="PF13439">
    <property type="entry name" value="Glyco_transf_4"/>
    <property type="match status" value="1"/>
</dbReference>
<evidence type="ECO:0000313" key="5">
    <source>
        <dbReference type="Proteomes" id="UP000189981"/>
    </source>
</evidence>
<gene>
    <name evidence="4" type="ORF">SAMN05661099_0132</name>
</gene>
<evidence type="ECO:0000256" key="1">
    <source>
        <dbReference type="ARBA" id="ARBA00022679"/>
    </source>
</evidence>
<dbReference type="InterPro" id="IPR028098">
    <property type="entry name" value="Glyco_trans_4-like_N"/>
</dbReference>
<evidence type="ECO:0000313" key="4">
    <source>
        <dbReference type="EMBL" id="SKB28126.1"/>
    </source>
</evidence>
<dbReference type="AlphaFoldDB" id="A0A1T4ZZM4"/>
<dbReference type="Pfam" id="PF00534">
    <property type="entry name" value="Glycos_transf_1"/>
    <property type="match status" value="1"/>
</dbReference>
<dbReference type="OrthoDB" id="9801609at2"/>
<dbReference type="SUPFAM" id="SSF53756">
    <property type="entry name" value="UDP-Glycosyltransferase/glycogen phosphorylase"/>
    <property type="match status" value="1"/>
</dbReference>
<dbReference type="Gene3D" id="3.40.50.2000">
    <property type="entry name" value="Glycogen Phosphorylase B"/>
    <property type="match status" value="2"/>
</dbReference>
<feature type="domain" description="Glycosyltransferase subfamily 4-like N-terminal" evidence="3">
    <location>
        <begin position="16"/>
        <end position="167"/>
    </location>
</feature>
<dbReference type="PANTHER" id="PTHR46401:SF2">
    <property type="entry name" value="GLYCOSYLTRANSFERASE WBBK-RELATED"/>
    <property type="match status" value="1"/>
</dbReference>
<feature type="domain" description="Glycosyl transferase family 1" evidence="2">
    <location>
        <begin position="189"/>
        <end position="343"/>
    </location>
</feature>
<keyword evidence="1 4" id="KW-0808">Transferase</keyword>
<dbReference type="RefSeq" id="WP_079700642.1">
    <property type="nucleotide sequence ID" value="NZ_FUYR01000001.1"/>
</dbReference>
<dbReference type="InterPro" id="IPR001296">
    <property type="entry name" value="Glyco_trans_1"/>
</dbReference>
<dbReference type="STRING" id="572036.SAMN05661099_0132"/>